<feature type="domain" description="Transposase IS66 central" evidence="1">
    <location>
        <begin position="29"/>
        <end position="102"/>
    </location>
</feature>
<dbReference type="OrthoDB" id="9794514at2"/>
<dbReference type="EMBL" id="NIDE01000017">
    <property type="protein sequence ID" value="OWK36346.1"/>
    <property type="molecule type" value="Genomic_DNA"/>
</dbReference>
<reference evidence="3" key="1">
    <citation type="submission" date="2017-06" db="EMBL/GenBank/DDBJ databases">
        <title>Genome analysis of Fimbriiglobus ruber SP5, the first member of the order Planctomycetales with confirmed chitinolytic capability.</title>
        <authorList>
            <person name="Ravin N.V."/>
            <person name="Rakitin A.L."/>
            <person name="Ivanova A.A."/>
            <person name="Beletsky A.V."/>
            <person name="Kulichevskaya I.S."/>
            <person name="Mardanov A.V."/>
            <person name="Dedysh S.N."/>
        </authorList>
    </citation>
    <scope>NUCLEOTIDE SEQUENCE [LARGE SCALE GENOMIC DNA]</scope>
    <source>
        <strain evidence="3">SP5</strain>
    </source>
</reference>
<protein>
    <submittedName>
        <fullName evidence="2">Mobile element protein</fullName>
    </submittedName>
</protein>
<gene>
    <name evidence="2" type="ORF">FRUB_08909</name>
</gene>
<dbReference type="InterPro" id="IPR004291">
    <property type="entry name" value="Transposase_IS66_central"/>
</dbReference>
<name>A0A225DG62_9BACT</name>
<evidence type="ECO:0000313" key="2">
    <source>
        <dbReference type="EMBL" id="OWK36346.1"/>
    </source>
</evidence>
<sequence>MSAEVATTPAKLIPKSRFGTSVWVDVRLDKFATDRLLQAWGLLDFDVAAGTITDGVHRLQPLFQGLYDAVRERNGLSTQFQADDTRWKVFEVHEGNTGYVWWL</sequence>
<keyword evidence="3" id="KW-1185">Reference proteome</keyword>
<evidence type="ECO:0000259" key="1">
    <source>
        <dbReference type="Pfam" id="PF03050"/>
    </source>
</evidence>
<organism evidence="2 3">
    <name type="scientific">Fimbriiglobus ruber</name>
    <dbReference type="NCBI Taxonomy" id="1908690"/>
    <lineage>
        <taxon>Bacteria</taxon>
        <taxon>Pseudomonadati</taxon>
        <taxon>Planctomycetota</taxon>
        <taxon>Planctomycetia</taxon>
        <taxon>Gemmatales</taxon>
        <taxon>Gemmataceae</taxon>
        <taxon>Fimbriiglobus</taxon>
    </lineage>
</organism>
<accession>A0A225DG62</accession>
<dbReference type="RefSeq" id="WP_088259363.1">
    <property type="nucleotide sequence ID" value="NZ_NIDE01000017.1"/>
</dbReference>
<dbReference type="Proteomes" id="UP000214646">
    <property type="component" value="Unassembled WGS sequence"/>
</dbReference>
<evidence type="ECO:0000313" key="3">
    <source>
        <dbReference type="Proteomes" id="UP000214646"/>
    </source>
</evidence>
<dbReference type="AlphaFoldDB" id="A0A225DG62"/>
<dbReference type="Pfam" id="PF03050">
    <property type="entry name" value="DDE_Tnp_IS66"/>
    <property type="match status" value="1"/>
</dbReference>
<proteinExistence type="predicted"/>
<comment type="caution">
    <text evidence="2">The sequence shown here is derived from an EMBL/GenBank/DDBJ whole genome shotgun (WGS) entry which is preliminary data.</text>
</comment>